<dbReference type="OMA" id="FATQWNI"/>
<evidence type="ECO:0000313" key="5">
    <source>
        <dbReference type="Proteomes" id="UP000001798"/>
    </source>
</evidence>
<dbReference type="Pfam" id="PF12738">
    <property type="entry name" value="PTCB-BRCT"/>
    <property type="match status" value="2"/>
</dbReference>
<sequence length="815" mass="90272">MDSLHDGYPDISAGDNASQPLKGMIVCCTNVPDEKRTELNTQAEQMGASIRADLTVEVTHLIVGHWDTPKYHYVAQFRPDVRPMTTDWIATVRNLWVNDHDIDMDLLERQHTLPTFTSLRISMTGCDDPAERQDIAGKIKANGGEYDGNLTKQITHLISFRTEGNKYKAAKSWGLRIVSAEWLSDSLERGMILNEKYYDPSLPIDERGKGSWDKNKPRINSSRKRAREQSMSGVEEGKRKLRRTASTKLNTQSQSIWGDIVGSGNQIQVSRSGIWDTSDSFEPAENKQLEKSKEVTPLKAKTLDLVQEPNQLSGGIFHECQFWIHGFSAKHTQILENHLVAHDGKVLRNESDLSAPNSRTRSYIIVPSHLSPSKYPINSSEVEIITDWWVERCLHLKKYLEPKEHVLGRPFPKFPIEGFSDLKISSAAFTGIDILHVKKATELLGGTYSEDMTPQSSVLVTKSIVSLRKDKLEHAQEWNIPIVTADWLWDSITSGSKVPFAKYRCRATKQPASAPIPNKESVPRHVSNPEQTISQNRGSISRSSTLPSRSSSKIRRIAPLDETAFAPLETESTPIKDEEESVPVPIHLEPESSELTPPPPSKPEPLSEIPANSHSTNPTPATNSHSSSTSRTPEENSIDISSLLAKTKRPGSSVSIPNGTSVSSDPNSKRPRQPRGKAIMGRALSNVSTTSLASSVDSTATTGPAVIYPHEESQDEMNEFMNLQGDREKVTENIPPATQLGYMDKEGEEYQMMVQGIMEGKGKEVVEREMSVVREMEKAKRGLGRKGTIGDFSNVGGTGGKGATGTRTSARNRKS</sequence>
<feature type="compositionally biased region" description="Low complexity" evidence="2">
    <location>
        <begin position="537"/>
        <end position="551"/>
    </location>
</feature>
<dbReference type="SMART" id="SM00292">
    <property type="entry name" value="BRCT"/>
    <property type="match status" value="4"/>
</dbReference>
<reference evidence="4 5" key="1">
    <citation type="journal article" date="2011" name="PLoS Genet.">
        <title>Genomic analysis of the necrotrophic fungal pathogens Sclerotinia sclerotiorum and Botrytis cinerea.</title>
        <authorList>
            <person name="Amselem J."/>
            <person name="Cuomo C.A."/>
            <person name="van Kan J.A."/>
            <person name="Viaud M."/>
            <person name="Benito E.P."/>
            <person name="Couloux A."/>
            <person name="Coutinho P.M."/>
            <person name="de Vries R.P."/>
            <person name="Dyer P.S."/>
            <person name="Fillinger S."/>
            <person name="Fournier E."/>
            <person name="Gout L."/>
            <person name="Hahn M."/>
            <person name="Kohn L."/>
            <person name="Lapalu N."/>
            <person name="Plummer K.M."/>
            <person name="Pradier J.M."/>
            <person name="Quevillon E."/>
            <person name="Sharon A."/>
            <person name="Simon A."/>
            <person name="ten Have A."/>
            <person name="Tudzynski B."/>
            <person name="Tudzynski P."/>
            <person name="Wincker P."/>
            <person name="Andrew M."/>
            <person name="Anthouard V."/>
            <person name="Beever R.E."/>
            <person name="Beffa R."/>
            <person name="Benoit I."/>
            <person name="Bouzid O."/>
            <person name="Brault B."/>
            <person name="Chen Z."/>
            <person name="Choquer M."/>
            <person name="Collemare J."/>
            <person name="Cotton P."/>
            <person name="Danchin E.G."/>
            <person name="Da Silva C."/>
            <person name="Gautier A."/>
            <person name="Giraud C."/>
            <person name="Giraud T."/>
            <person name="Gonzalez C."/>
            <person name="Grossetete S."/>
            <person name="Guldener U."/>
            <person name="Henrissat B."/>
            <person name="Howlett B.J."/>
            <person name="Kodira C."/>
            <person name="Kretschmer M."/>
            <person name="Lappartient A."/>
            <person name="Leroch M."/>
            <person name="Levis C."/>
            <person name="Mauceli E."/>
            <person name="Neuveglise C."/>
            <person name="Oeser B."/>
            <person name="Pearson M."/>
            <person name="Poulain J."/>
            <person name="Poussereau N."/>
            <person name="Quesneville H."/>
            <person name="Rascle C."/>
            <person name="Schumacher J."/>
            <person name="Segurens B."/>
            <person name="Sexton A."/>
            <person name="Silva E."/>
            <person name="Sirven C."/>
            <person name="Soanes D.M."/>
            <person name="Talbot N.J."/>
            <person name="Templeton M."/>
            <person name="Yandava C."/>
            <person name="Yarden O."/>
            <person name="Zeng Q."/>
            <person name="Rollins J.A."/>
            <person name="Lebrun M.H."/>
            <person name="Dickman M."/>
        </authorList>
    </citation>
    <scope>NUCLEOTIDE SEQUENCE [LARGE SCALE GENOMIC DNA]</scope>
    <source>
        <strain evidence="4 5">B05.10</strain>
    </source>
</reference>
<keyword evidence="5" id="KW-1185">Reference proteome</keyword>
<dbReference type="PROSITE" id="PS50172">
    <property type="entry name" value="BRCT"/>
    <property type="match status" value="4"/>
</dbReference>
<evidence type="ECO:0000313" key="4">
    <source>
        <dbReference type="EMBL" id="ATZ52864.1"/>
    </source>
</evidence>
<dbReference type="RefSeq" id="XP_001552364.1">
    <property type="nucleotide sequence ID" value="XM_001552314.2"/>
</dbReference>
<dbReference type="GO" id="GO:0033314">
    <property type="term" value="P:mitotic DNA replication checkpoint signaling"/>
    <property type="evidence" value="ECO:0007669"/>
    <property type="project" value="TreeGrafter"/>
</dbReference>
<evidence type="ECO:0000256" key="2">
    <source>
        <dbReference type="SAM" id="MobiDB-lite"/>
    </source>
</evidence>
<accession>A0A384JR70</accession>
<feature type="compositionally biased region" description="Basic and acidic residues" evidence="2">
    <location>
        <begin position="204"/>
        <end position="216"/>
    </location>
</feature>
<evidence type="ECO:0000259" key="3">
    <source>
        <dbReference type="PROSITE" id="PS50172"/>
    </source>
</evidence>
<keyword evidence="1" id="KW-0677">Repeat</keyword>
<gene>
    <name evidence="4" type="primary">Bcdpb11</name>
    <name evidence="4" type="ORF">BCIN_08g04870</name>
</gene>
<reference evidence="4 5" key="2">
    <citation type="journal article" date="2012" name="Eukaryot. Cell">
        <title>Genome update of Botrytis cinerea strains B05.10 and T4.</title>
        <authorList>
            <person name="Staats M."/>
            <person name="van Kan J.A."/>
        </authorList>
    </citation>
    <scope>NUCLEOTIDE SEQUENCE [LARGE SCALE GENOMIC DNA]</scope>
    <source>
        <strain evidence="4 5">B05.10</strain>
    </source>
</reference>
<dbReference type="CDD" id="cd17723">
    <property type="entry name" value="BRCT_Rad4_rpt4"/>
    <property type="match status" value="1"/>
</dbReference>
<dbReference type="KEGG" id="bfu:BCIN_08g04870"/>
<dbReference type="InterPro" id="IPR001357">
    <property type="entry name" value="BRCT_dom"/>
</dbReference>
<dbReference type="Pfam" id="PF00533">
    <property type="entry name" value="BRCT"/>
    <property type="match status" value="1"/>
</dbReference>
<dbReference type="CDD" id="cd17731">
    <property type="entry name" value="BRCT_TopBP1_rpt2_like"/>
    <property type="match status" value="1"/>
</dbReference>
<dbReference type="Proteomes" id="UP000001798">
    <property type="component" value="Chromosome 8"/>
</dbReference>
<dbReference type="GeneID" id="5432884"/>
<dbReference type="OrthoDB" id="251770at2759"/>
<dbReference type="AlphaFoldDB" id="A0A384JR70"/>
<protein>
    <submittedName>
        <fullName evidence="4">Bcdpb11</fullName>
    </submittedName>
</protein>
<dbReference type="SUPFAM" id="SSF52113">
    <property type="entry name" value="BRCT domain"/>
    <property type="match status" value="4"/>
</dbReference>
<dbReference type="PANTHER" id="PTHR13561:SF20">
    <property type="entry name" value="DNA TOPOISOMERASE 2-BINDING PROTEIN 1"/>
    <property type="match status" value="1"/>
</dbReference>
<organism evidence="4 5">
    <name type="scientific">Botryotinia fuckeliana (strain B05.10)</name>
    <name type="common">Noble rot fungus</name>
    <name type="synonym">Botrytis cinerea</name>
    <dbReference type="NCBI Taxonomy" id="332648"/>
    <lineage>
        <taxon>Eukaryota</taxon>
        <taxon>Fungi</taxon>
        <taxon>Dikarya</taxon>
        <taxon>Ascomycota</taxon>
        <taxon>Pezizomycotina</taxon>
        <taxon>Leotiomycetes</taxon>
        <taxon>Helotiales</taxon>
        <taxon>Sclerotiniaceae</taxon>
        <taxon>Botrytis</taxon>
    </lineage>
</organism>
<name>A0A384JR70_BOTFB</name>
<feature type="domain" description="BRCT" evidence="3">
    <location>
        <begin position="16"/>
        <end position="89"/>
    </location>
</feature>
<feature type="region of interest" description="Disordered" evidence="2">
    <location>
        <begin position="777"/>
        <end position="815"/>
    </location>
</feature>
<dbReference type="InterPro" id="IPR059215">
    <property type="entry name" value="BRCT2_TopBP1-like"/>
</dbReference>
<dbReference type="Gene3D" id="3.40.50.10190">
    <property type="entry name" value="BRCT domain"/>
    <property type="match status" value="4"/>
</dbReference>
<feature type="domain" description="BRCT" evidence="3">
    <location>
        <begin position="424"/>
        <end position="505"/>
    </location>
</feature>
<feature type="compositionally biased region" description="Polar residues" evidence="2">
    <location>
        <begin position="685"/>
        <end position="702"/>
    </location>
</feature>
<dbReference type="PANTHER" id="PTHR13561">
    <property type="entry name" value="DNA REPLICATION REGULATOR DPB11-RELATED"/>
    <property type="match status" value="1"/>
</dbReference>
<feature type="domain" description="BRCT" evidence="3">
    <location>
        <begin position="312"/>
        <end position="407"/>
    </location>
</feature>
<dbReference type="GO" id="GO:0007095">
    <property type="term" value="P:mitotic G2 DNA damage checkpoint signaling"/>
    <property type="evidence" value="ECO:0007669"/>
    <property type="project" value="TreeGrafter"/>
</dbReference>
<feature type="compositionally biased region" description="Polar residues" evidence="2">
    <location>
        <begin position="612"/>
        <end position="631"/>
    </location>
</feature>
<dbReference type="EMBL" id="CP009812">
    <property type="protein sequence ID" value="ATZ52864.1"/>
    <property type="molecule type" value="Genomic_DNA"/>
</dbReference>
<proteinExistence type="predicted"/>
<dbReference type="GO" id="GO:0006270">
    <property type="term" value="P:DNA replication initiation"/>
    <property type="evidence" value="ECO:0007669"/>
    <property type="project" value="TreeGrafter"/>
</dbReference>
<dbReference type="VEuPathDB" id="FungiDB:Bcin08g04870"/>
<dbReference type="InterPro" id="IPR036420">
    <property type="entry name" value="BRCT_dom_sf"/>
</dbReference>
<reference evidence="4 5" key="3">
    <citation type="journal article" date="2017" name="Mol. Plant Pathol.">
        <title>A gapless genome sequence of the fungus Botrytis cinerea.</title>
        <authorList>
            <person name="Van Kan J.A."/>
            <person name="Stassen J.H."/>
            <person name="Mosbach A."/>
            <person name="Van Der Lee T.A."/>
            <person name="Faino L."/>
            <person name="Farmer A.D."/>
            <person name="Papasotiriou D.G."/>
            <person name="Zhou S."/>
            <person name="Seidl M.F."/>
            <person name="Cottam E."/>
            <person name="Edel D."/>
            <person name="Hahn M."/>
            <person name="Schwartz D.C."/>
            <person name="Dietrich R.A."/>
            <person name="Widdison S."/>
            <person name="Scalliet G."/>
        </authorList>
    </citation>
    <scope>NUCLEOTIDE SEQUENCE [LARGE SCALE GENOMIC DNA]</scope>
    <source>
        <strain evidence="4 5">B05.10</strain>
    </source>
</reference>
<feature type="region of interest" description="Disordered" evidence="2">
    <location>
        <begin position="509"/>
        <end position="702"/>
    </location>
</feature>
<feature type="domain" description="BRCT" evidence="3">
    <location>
        <begin position="111"/>
        <end position="200"/>
    </location>
</feature>
<feature type="compositionally biased region" description="Polar residues" evidence="2">
    <location>
        <begin position="650"/>
        <end position="666"/>
    </location>
</feature>
<feature type="region of interest" description="Disordered" evidence="2">
    <location>
        <begin position="204"/>
        <end position="245"/>
    </location>
</feature>
<evidence type="ECO:0000256" key="1">
    <source>
        <dbReference type="ARBA" id="ARBA00022737"/>
    </source>
</evidence>
<dbReference type="CDD" id="cd18433">
    <property type="entry name" value="BRCT_Rad4_rpt3"/>
    <property type="match status" value="1"/>
</dbReference>